<gene>
    <name evidence="4" type="ORF">MELE44368_03225</name>
</gene>
<feature type="domain" description="Mce/MlaD" evidence="2">
    <location>
        <begin position="49"/>
        <end position="121"/>
    </location>
</feature>
<feature type="transmembrane region" description="Helical" evidence="1">
    <location>
        <begin position="20"/>
        <end position="40"/>
    </location>
</feature>
<evidence type="ECO:0000259" key="2">
    <source>
        <dbReference type="Pfam" id="PF02470"/>
    </source>
</evidence>
<comment type="caution">
    <text evidence="4">The sequence shown here is derived from an EMBL/GenBank/DDBJ whole genome shotgun (WGS) entry which is preliminary data.</text>
</comment>
<feature type="domain" description="Mammalian cell entry C-terminal" evidence="3">
    <location>
        <begin position="128"/>
        <end position="279"/>
    </location>
</feature>
<dbReference type="Pfam" id="PF11887">
    <property type="entry name" value="Mce4_CUP1"/>
    <property type="match status" value="1"/>
</dbReference>
<dbReference type="RefSeq" id="WP_128108411.1">
    <property type="nucleotide sequence ID" value="NZ_ATDN01000012.1"/>
</dbReference>
<sequence length="357" mass="39069">MKSPETAVGTFLTKYRRPLLGLSVFLAVCLALIGTVFVTLQRNVNGETHSYSAVFTDASGLKVGDEVRMAGVKVGRVDGIALDGTNAKVDFRVQSEQVLYGNTKAGIIYQNIIGQRYLGLSLGDYGDPRVLPAGSVIPVERTEPSFDISRLLNGFEPLFALLNPEQVDNLTTAIVRSLQGDTGAIATMISETTRLAESYSGTDAILDGVLTHLNSVVASLADRDESLRTTIDSAENVFDGFAARRAEFVDSMDQTAIVGQRLANIVDDVQPDMREWLAREPGFAKHFMEDKQGFEYMAFNTPLMLKGMARFSQGGAYLDVYACNLTVSQFPRIDSLIHAIVREGTPEDRLTYSQKCR</sequence>
<evidence type="ECO:0000313" key="4">
    <source>
        <dbReference type="EMBL" id="RWA20980.1"/>
    </source>
</evidence>
<name>A0A439DVH4_9MYCO</name>
<dbReference type="PANTHER" id="PTHR33371">
    <property type="entry name" value="INTERMEMBRANE PHOSPHOLIPID TRANSPORT SYSTEM BINDING PROTEIN MLAD-RELATED"/>
    <property type="match status" value="1"/>
</dbReference>
<evidence type="ECO:0000259" key="3">
    <source>
        <dbReference type="Pfam" id="PF11887"/>
    </source>
</evidence>
<dbReference type="GO" id="GO:0005576">
    <property type="term" value="C:extracellular region"/>
    <property type="evidence" value="ECO:0007669"/>
    <property type="project" value="TreeGrafter"/>
</dbReference>
<dbReference type="InterPro" id="IPR052336">
    <property type="entry name" value="MlaD_Phospholipid_Transporter"/>
</dbReference>
<accession>A0A439DVH4</accession>
<evidence type="ECO:0000256" key="1">
    <source>
        <dbReference type="SAM" id="Phobius"/>
    </source>
</evidence>
<keyword evidence="1" id="KW-0812">Transmembrane</keyword>
<reference evidence="4 5" key="1">
    <citation type="submission" date="2013-06" db="EMBL/GenBank/DDBJ databases">
        <title>The draft sequence of the Mycobacterium elephantis genome.</title>
        <authorList>
            <person name="Pettersson F.B."/>
            <person name="Das S."/>
            <person name="Dasgupta S."/>
            <person name="Bhattacharya A."/>
            <person name="Kirsebom L.A."/>
        </authorList>
    </citation>
    <scope>NUCLEOTIDE SEQUENCE [LARGE SCALE GENOMIC DNA]</scope>
    <source>
        <strain evidence="4 5">DSM 44368</strain>
    </source>
</reference>
<dbReference type="AlphaFoldDB" id="A0A439DVH4"/>
<keyword evidence="5" id="KW-1185">Reference proteome</keyword>
<dbReference type="InterPro" id="IPR005693">
    <property type="entry name" value="Mce"/>
</dbReference>
<keyword evidence="1" id="KW-1133">Transmembrane helix</keyword>
<dbReference type="EMBL" id="ATDN01000012">
    <property type="protein sequence ID" value="RWA20980.1"/>
    <property type="molecule type" value="Genomic_DNA"/>
</dbReference>
<evidence type="ECO:0000313" key="5">
    <source>
        <dbReference type="Proteomes" id="UP000287177"/>
    </source>
</evidence>
<dbReference type="NCBIfam" id="TIGR00996">
    <property type="entry name" value="Mtu_fam_mce"/>
    <property type="match status" value="1"/>
</dbReference>
<dbReference type="GO" id="GO:0051701">
    <property type="term" value="P:biological process involved in interaction with host"/>
    <property type="evidence" value="ECO:0007669"/>
    <property type="project" value="TreeGrafter"/>
</dbReference>
<keyword evidence="1" id="KW-0472">Membrane</keyword>
<dbReference type="InterPro" id="IPR024516">
    <property type="entry name" value="Mce_C"/>
</dbReference>
<dbReference type="Proteomes" id="UP000287177">
    <property type="component" value="Unassembled WGS sequence"/>
</dbReference>
<organism evidence="4 5">
    <name type="scientific">Mycolicibacterium elephantis DSM 44368</name>
    <dbReference type="NCBI Taxonomy" id="1335622"/>
    <lineage>
        <taxon>Bacteria</taxon>
        <taxon>Bacillati</taxon>
        <taxon>Actinomycetota</taxon>
        <taxon>Actinomycetes</taxon>
        <taxon>Mycobacteriales</taxon>
        <taxon>Mycobacteriaceae</taxon>
        <taxon>Mycolicibacterium</taxon>
    </lineage>
</organism>
<dbReference type="InterPro" id="IPR003399">
    <property type="entry name" value="Mce/MlaD"/>
</dbReference>
<protein>
    <submittedName>
        <fullName evidence="4">Mammalian cell entry protein</fullName>
    </submittedName>
</protein>
<dbReference type="Pfam" id="PF02470">
    <property type="entry name" value="MlaD"/>
    <property type="match status" value="1"/>
</dbReference>
<proteinExistence type="predicted"/>
<dbReference type="PANTHER" id="PTHR33371:SF17">
    <property type="entry name" value="MCE-FAMILY PROTEIN MCE1B"/>
    <property type="match status" value="1"/>
</dbReference>